<dbReference type="GO" id="GO:0005524">
    <property type="term" value="F:ATP binding"/>
    <property type="evidence" value="ECO:0007669"/>
    <property type="project" value="UniProtKB-KW"/>
</dbReference>
<dbReference type="GO" id="GO:0004386">
    <property type="term" value="F:helicase activity"/>
    <property type="evidence" value="ECO:0007669"/>
    <property type="project" value="UniProtKB-KW"/>
</dbReference>
<evidence type="ECO:0000256" key="5">
    <source>
        <dbReference type="SAM" id="MobiDB-lite"/>
    </source>
</evidence>
<gene>
    <name evidence="8" type="primary">hrpB</name>
    <name evidence="8" type="ORF">FIC82_016525</name>
</gene>
<dbReference type="PROSITE" id="PS51194">
    <property type="entry name" value="HELICASE_CTER"/>
    <property type="match status" value="1"/>
</dbReference>
<keyword evidence="2" id="KW-0378">Hydrolase</keyword>
<dbReference type="InterPro" id="IPR027417">
    <property type="entry name" value="P-loop_NTPase"/>
</dbReference>
<dbReference type="CDD" id="cd18791">
    <property type="entry name" value="SF2_C_RHA"/>
    <property type="match status" value="1"/>
</dbReference>
<accession>A0A6M5UJ93</accession>
<feature type="domain" description="Helicase ATP-binding" evidence="6">
    <location>
        <begin position="89"/>
        <end position="254"/>
    </location>
</feature>
<dbReference type="EMBL" id="CP052757">
    <property type="protein sequence ID" value="QJW38566.1"/>
    <property type="molecule type" value="Genomic_DNA"/>
</dbReference>
<protein>
    <submittedName>
        <fullName evidence="8">ATP-dependent helicase HrpB</fullName>
    </submittedName>
</protein>
<proteinExistence type="predicted"/>
<dbReference type="GO" id="GO:0003676">
    <property type="term" value="F:nucleic acid binding"/>
    <property type="evidence" value="ECO:0007669"/>
    <property type="project" value="InterPro"/>
</dbReference>
<dbReference type="InterPro" id="IPR014001">
    <property type="entry name" value="Helicase_ATP-bd"/>
</dbReference>
<evidence type="ECO:0000256" key="2">
    <source>
        <dbReference type="ARBA" id="ARBA00022801"/>
    </source>
</evidence>
<evidence type="ECO:0000256" key="4">
    <source>
        <dbReference type="ARBA" id="ARBA00022840"/>
    </source>
</evidence>
<keyword evidence="3 8" id="KW-0347">Helicase</keyword>
<evidence type="ECO:0000256" key="3">
    <source>
        <dbReference type="ARBA" id="ARBA00022806"/>
    </source>
</evidence>
<dbReference type="InterPro" id="IPR001650">
    <property type="entry name" value="Helicase_C-like"/>
</dbReference>
<dbReference type="SUPFAM" id="SSF52540">
    <property type="entry name" value="P-loop containing nucleoside triphosphate hydrolases"/>
    <property type="match status" value="1"/>
</dbReference>
<dbReference type="Gene3D" id="3.40.50.300">
    <property type="entry name" value="P-loop containing nucleotide triphosphate hydrolases"/>
    <property type="match status" value="2"/>
</dbReference>
<dbReference type="SMART" id="SM00847">
    <property type="entry name" value="HA2"/>
    <property type="match status" value="1"/>
</dbReference>
<keyword evidence="4" id="KW-0067">ATP-binding</keyword>
<dbReference type="Pfam" id="PF00270">
    <property type="entry name" value="DEAD"/>
    <property type="match status" value="1"/>
</dbReference>
<dbReference type="InterPro" id="IPR007502">
    <property type="entry name" value="Helicase-assoc_dom"/>
</dbReference>
<dbReference type="SMART" id="SM00487">
    <property type="entry name" value="DEXDc"/>
    <property type="match status" value="1"/>
</dbReference>
<feature type="region of interest" description="Disordered" evidence="5">
    <location>
        <begin position="1"/>
        <end position="44"/>
    </location>
</feature>
<keyword evidence="9" id="KW-1185">Reference proteome</keyword>
<dbReference type="Pfam" id="PF08482">
    <property type="entry name" value="HrpB_C"/>
    <property type="match status" value="1"/>
</dbReference>
<dbReference type="PROSITE" id="PS00690">
    <property type="entry name" value="DEAH_ATP_HELICASE"/>
    <property type="match status" value="1"/>
</dbReference>
<reference evidence="8 9" key="1">
    <citation type="journal article" date="2022" name="Int. J. Syst. Evol. Microbiol.">
        <title>Cellulosimicrobium protaetiae sp. nov., isolated from the gut of the larva of Protaetia brevitarsis seulensis.</title>
        <authorList>
            <person name="Le Han H."/>
            <person name="Nguyen T.T.H."/>
            <person name="Li Z."/>
            <person name="Shin N.R."/>
            <person name="Kim S.G."/>
        </authorList>
    </citation>
    <scope>NUCLEOTIDE SEQUENCE [LARGE SCALE GENOMIC DNA]</scope>
    <source>
        <strain evidence="8 9">BI34</strain>
    </source>
</reference>
<dbReference type="InterPro" id="IPR011545">
    <property type="entry name" value="DEAD/DEAH_box_helicase_dom"/>
</dbReference>
<feature type="region of interest" description="Disordered" evidence="5">
    <location>
        <begin position="885"/>
        <end position="911"/>
    </location>
</feature>
<dbReference type="AlphaFoldDB" id="A0A6M5UJ93"/>
<dbReference type="InterPro" id="IPR013689">
    <property type="entry name" value="RNA_helicase_ATP-dep_HrpB_C"/>
</dbReference>
<sequence length="911" mass="95903">MAGQDRPARDRPPARRALRRRGRPAHPRVHARGRAAPGRGSLGPVAVPAAGPPFGPCGPPRETTGVDPLTRLLAAPPDLPVGRHLTDVVSAVHAVGAVVVQAPPGTGKTTLVPPALAAALEGARDGRVVVTQPRRLAARAAARRLASLLGEDLGGTVGYTVRGESRTSRRTRVEVVTTGTLVRRLQRDPELPGVAGVVLDEVHERHLDDDLALALLADVRENLRDDLALVAMSATVEAGRTARALGGGAGPVPVVQVEGGLHPVDVVWCPAPGPRTDARGTSDALLDHVVATTHRALRERDGDVLVFVPGAREVDVVSSRLGRGSADVDVRPLHGRLPSHEQDRALEPGPRRRVVVSTAVAESSLTVPGVRVVVDAGLAREPRTDVRRGLPGLVTVAVSRAGAEQRAGRAGREGPGAVYRCWSEGDHARLARHPEPEIRTADLTGFALELACWGSPDGSGLALLDPPPAAAWTAAREVLHGLGAVGPDGVTPLGRRIADVPADPRRARALLDAAPEVGARRAAEVVALLTEDVRVPGADLPAALRALRRGGPGSGTWAAQRDRLERVARAAAAHPTATPGPAAHDRLTDDVAVGHVVALAHPDRLARLRPGGETYLLVSGAGARLPPGSPLQGAPWLAVADVDRAAGRADAVVRSAAPVDEATARAAAAPELRSSGVAEWSGGRVRATRVTSLGAIELVREPWRDPPADLVLATVRDGLRRDGLASLAWSDGALRLRDRLRFLHRVLGDPWPDVGDDALLDGLDAWLGPDVPAVARGKSTDLAGALRRLLPWPEAARLDALAPERIEVPSGSRVAVAYDQDQPVLAVRLQETFGWASTPRVADGRVPVLLHLLSPAGRPAAVTADLASFWVQGYPQVRAELRGRYPKHAWPQDPRTAEPLRSTRHPRRRDG</sequence>
<dbReference type="PANTHER" id="PTHR43519">
    <property type="entry name" value="ATP-DEPENDENT RNA HELICASE HRPB"/>
    <property type="match status" value="1"/>
</dbReference>
<evidence type="ECO:0000256" key="1">
    <source>
        <dbReference type="ARBA" id="ARBA00022741"/>
    </source>
</evidence>
<dbReference type="Gene3D" id="1.20.120.1080">
    <property type="match status" value="1"/>
</dbReference>
<feature type="compositionally biased region" description="Basic residues" evidence="5">
    <location>
        <begin position="902"/>
        <end position="911"/>
    </location>
</feature>
<dbReference type="PROSITE" id="PS51192">
    <property type="entry name" value="HELICASE_ATP_BIND_1"/>
    <property type="match status" value="1"/>
</dbReference>
<dbReference type="SMART" id="SM00490">
    <property type="entry name" value="HELICc"/>
    <property type="match status" value="1"/>
</dbReference>
<dbReference type="NCBIfam" id="TIGR01970">
    <property type="entry name" value="DEAH_box_HrpB"/>
    <property type="match status" value="1"/>
</dbReference>
<dbReference type="Proteomes" id="UP000451354">
    <property type="component" value="Chromosome"/>
</dbReference>
<dbReference type="InterPro" id="IPR010225">
    <property type="entry name" value="HrpB"/>
</dbReference>
<organism evidence="8 9">
    <name type="scientific">Cellulosimicrobium protaetiae</name>
    <dbReference type="NCBI Taxonomy" id="2587808"/>
    <lineage>
        <taxon>Bacteria</taxon>
        <taxon>Bacillati</taxon>
        <taxon>Actinomycetota</taxon>
        <taxon>Actinomycetes</taxon>
        <taxon>Micrococcales</taxon>
        <taxon>Promicromonosporaceae</taxon>
        <taxon>Cellulosimicrobium</taxon>
    </lineage>
</organism>
<evidence type="ECO:0000259" key="7">
    <source>
        <dbReference type="PROSITE" id="PS51194"/>
    </source>
</evidence>
<evidence type="ECO:0000259" key="6">
    <source>
        <dbReference type="PROSITE" id="PS51192"/>
    </source>
</evidence>
<name>A0A6M5UJ93_9MICO</name>
<dbReference type="Pfam" id="PF00271">
    <property type="entry name" value="Helicase_C"/>
    <property type="match status" value="1"/>
</dbReference>
<keyword evidence="1" id="KW-0547">Nucleotide-binding</keyword>
<feature type="domain" description="Helicase C-terminal" evidence="7">
    <location>
        <begin position="284"/>
        <end position="454"/>
    </location>
</feature>
<dbReference type="InterPro" id="IPR002464">
    <property type="entry name" value="DNA/RNA_helicase_DEAH_CS"/>
</dbReference>
<dbReference type="KEGG" id="cprt:FIC82_016525"/>
<feature type="compositionally biased region" description="Basic residues" evidence="5">
    <location>
        <begin position="14"/>
        <end position="33"/>
    </location>
</feature>
<feature type="compositionally biased region" description="Basic and acidic residues" evidence="5">
    <location>
        <begin position="1"/>
        <end position="13"/>
    </location>
</feature>
<dbReference type="GO" id="GO:0016787">
    <property type="term" value="F:hydrolase activity"/>
    <property type="evidence" value="ECO:0007669"/>
    <property type="project" value="UniProtKB-KW"/>
</dbReference>
<dbReference type="PANTHER" id="PTHR43519:SF1">
    <property type="entry name" value="ATP-DEPENDENT RNA HELICASE HRPB"/>
    <property type="match status" value="1"/>
</dbReference>
<evidence type="ECO:0000313" key="9">
    <source>
        <dbReference type="Proteomes" id="UP000451354"/>
    </source>
</evidence>
<evidence type="ECO:0000313" key="8">
    <source>
        <dbReference type="EMBL" id="QJW38566.1"/>
    </source>
</evidence>